<keyword evidence="3" id="KW-0378">Hydrolase</keyword>
<dbReference type="RefSeq" id="WP_231329189.1">
    <property type="nucleotide sequence ID" value="NZ_CP059572.1"/>
</dbReference>
<dbReference type="InterPro" id="IPR000073">
    <property type="entry name" value="AB_hydrolase_1"/>
</dbReference>
<evidence type="ECO:0000313" key="4">
    <source>
        <dbReference type="Proteomes" id="UP001049518"/>
    </source>
</evidence>
<dbReference type="EMBL" id="CP059572">
    <property type="protein sequence ID" value="QXJ23490.1"/>
    <property type="molecule type" value="Genomic_DNA"/>
</dbReference>
<accession>A0ABX8QXH2</accession>
<dbReference type="Proteomes" id="UP001049518">
    <property type="component" value="Chromosome"/>
</dbReference>
<proteinExistence type="predicted"/>
<dbReference type="Pfam" id="PF12697">
    <property type="entry name" value="Abhydrolase_6"/>
    <property type="match status" value="1"/>
</dbReference>
<evidence type="ECO:0000256" key="1">
    <source>
        <dbReference type="SAM" id="MobiDB-lite"/>
    </source>
</evidence>
<evidence type="ECO:0000259" key="2">
    <source>
        <dbReference type="Pfam" id="PF12697"/>
    </source>
</evidence>
<keyword evidence="4" id="KW-1185">Reference proteome</keyword>
<organism evidence="3 4">
    <name type="scientific">Actinomadura graeca</name>
    <dbReference type="NCBI Taxonomy" id="2750812"/>
    <lineage>
        <taxon>Bacteria</taxon>
        <taxon>Bacillati</taxon>
        <taxon>Actinomycetota</taxon>
        <taxon>Actinomycetes</taxon>
        <taxon>Streptosporangiales</taxon>
        <taxon>Thermomonosporaceae</taxon>
        <taxon>Actinomadura</taxon>
    </lineage>
</organism>
<dbReference type="InterPro" id="IPR050471">
    <property type="entry name" value="AB_hydrolase"/>
</dbReference>
<feature type="region of interest" description="Disordered" evidence="1">
    <location>
        <begin position="281"/>
        <end position="309"/>
    </location>
</feature>
<sequence length="309" mass="32347">MTIRSATLAVPDAELYYEVTGAGPVLMIGQSGEGDARRTTAMAERLAEHYTVVTYDRRGLSRTVVADPSAPVPPETHAEDLHHLLAALTDKPAFMLGCSLGALYGLHLAVAHPGQLSLLIAHDVAAPGLLPPADRARIGRTLATVETTARGGDWRRAIAMVAAATGLDPGRMKTESGVTTVAMTDDRAANMTYYLTNDVGELRRSTLGPDEVAIASKGTRIISAAGADSKNAWNHQCAEVLAALLGLPLVEFPGGHNGNTAFPHAFAARVHALLSADDHRDHLAAGPPSPLGRAGHLHGRAHGGDTEVE</sequence>
<reference evidence="3" key="1">
    <citation type="submission" date="2020-07" db="EMBL/GenBank/DDBJ databases">
        <authorList>
            <person name="Tarantini F.S."/>
            <person name="Hong K.W."/>
            <person name="Chan K.G."/>
        </authorList>
    </citation>
    <scope>NUCLEOTIDE SEQUENCE</scope>
    <source>
        <strain evidence="3">32-07</strain>
    </source>
</reference>
<dbReference type="PANTHER" id="PTHR43433:SF5">
    <property type="entry name" value="AB HYDROLASE-1 DOMAIN-CONTAINING PROTEIN"/>
    <property type="match status" value="1"/>
</dbReference>
<dbReference type="SUPFAM" id="SSF53474">
    <property type="entry name" value="alpha/beta-Hydrolases"/>
    <property type="match status" value="1"/>
</dbReference>
<dbReference type="Gene3D" id="3.40.50.1820">
    <property type="entry name" value="alpha/beta hydrolase"/>
    <property type="match status" value="1"/>
</dbReference>
<evidence type="ECO:0000313" key="3">
    <source>
        <dbReference type="EMBL" id="QXJ23490.1"/>
    </source>
</evidence>
<gene>
    <name evidence="3" type="ORF">AGRA3207_004650</name>
</gene>
<dbReference type="GO" id="GO:0016787">
    <property type="term" value="F:hydrolase activity"/>
    <property type="evidence" value="ECO:0007669"/>
    <property type="project" value="UniProtKB-KW"/>
</dbReference>
<dbReference type="InterPro" id="IPR029058">
    <property type="entry name" value="AB_hydrolase_fold"/>
</dbReference>
<dbReference type="PANTHER" id="PTHR43433">
    <property type="entry name" value="HYDROLASE, ALPHA/BETA FOLD FAMILY PROTEIN"/>
    <property type="match status" value="1"/>
</dbReference>
<name>A0ABX8QXH2_9ACTN</name>
<protein>
    <submittedName>
        <fullName evidence="3">Alpha/beta hydrolase</fullName>
    </submittedName>
</protein>
<feature type="domain" description="AB hydrolase-1" evidence="2">
    <location>
        <begin position="40"/>
        <end position="268"/>
    </location>
</feature>